<accession>A0AAJ5YZ24</accession>
<dbReference type="GO" id="GO:0005737">
    <property type="term" value="C:cytoplasm"/>
    <property type="evidence" value="ECO:0007669"/>
    <property type="project" value="TreeGrafter"/>
</dbReference>
<feature type="region of interest" description="Disordered" evidence="14">
    <location>
        <begin position="197"/>
        <end position="233"/>
    </location>
</feature>
<dbReference type="EMBL" id="CP119944">
    <property type="protein sequence ID" value="WFC99159.1"/>
    <property type="molecule type" value="Genomic_DNA"/>
</dbReference>
<comment type="function">
    <text evidence="5">Catalyzes the dephosphorylation of the nucleoside 5'-monophosphates deoxyadenosine monophosphate (dAMP), deoxycytidine monophosphate (dCMP), deoxyguanosine monophosphate (dGMP) and deoxythymidine monophosphate (dTMP).</text>
</comment>
<evidence type="ECO:0000259" key="15">
    <source>
        <dbReference type="SMART" id="SM00471"/>
    </source>
</evidence>
<evidence type="ECO:0000256" key="4">
    <source>
        <dbReference type="ARBA" id="ARBA00001946"/>
    </source>
</evidence>
<evidence type="ECO:0000256" key="11">
    <source>
        <dbReference type="ARBA" id="ARBA00022842"/>
    </source>
</evidence>
<dbReference type="PANTHER" id="PTHR11845:SF13">
    <property type="entry name" value="5'-DEOXYNUCLEOTIDASE HDDC2"/>
    <property type="match status" value="1"/>
</dbReference>
<dbReference type="SUPFAM" id="SSF109604">
    <property type="entry name" value="HD-domain/PDEase-like"/>
    <property type="match status" value="1"/>
</dbReference>
<dbReference type="Pfam" id="PF13023">
    <property type="entry name" value="HD_3"/>
    <property type="match status" value="1"/>
</dbReference>
<dbReference type="Gene3D" id="1.10.3210.10">
    <property type="entry name" value="Hypothetical protein af1432"/>
    <property type="match status" value="1"/>
</dbReference>
<dbReference type="InterPro" id="IPR003607">
    <property type="entry name" value="HD/PDEase_dom"/>
</dbReference>
<keyword evidence="11" id="KW-0460">Magnesium</keyword>
<gene>
    <name evidence="16" type="ORF">MYAM1_001901</name>
</gene>
<dbReference type="GO" id="GO:0002953">
    <property type="term" value="F:5'-deoxynucleotidase activity"/>
    <property type="evidence" value="ECO:0007669"/>
    <property type="project" value="UniProtKB-EC"/>
</dbReference>
<dbReference type="InterPro" id="IPR006674">
    <property type="entry name" value="HD_domain"/>
</dbReference>
<organism evidence="16 17">
    <name type="scientific">Malassezia yamatoensis</name>
    <dbReference type="NCBI Taxonomy" id="253288"/>
    <lineage>
        <taxon>Eukaryota</taxon>
        <taxon>Fungi</taxon>
        <taxon>Dikarya</taxon>
        <taxon>Basidiomycota</taxon>
        <taxon>Ustilaginomycotina</taxon>
        <taxon>Malasseziomycetes</taxon>
        <taxon>Malasseziales</taxon>
        <taxon>Malasseziaceae</taxon>
        <taxon>Malassezia</taxon>
    </lineage>
</organism>
<evidence type="ECO:0000256" key="3">
    <source>
        <dbReference type="ARBA" id="ARBA00001941"/>
    </source>
</evidence>
<dbReference type="GO" id="GO:0046872">
    <property type="term" value="F:metal ion binding"/>
    <property type="evidence" value="ECO:0007669"/>
    <property type="project" value="UniProtKB-KW"/>
</dbReference>
<dbReference type="SMART" id="SM00471">
    <property type="entry name" value="HDc"/>
    <property type="match status" value="1"/>
</dbReference>
<evidence type="ECO:0000313" key="17">
    <source>
        <dbReference type="Proteomes" id="UP001219567"/>
    </source>
</evidence>
<comment type="cofactor">
    <cofactor evidence="2">
        <name>Mn(2+)</name>
        <dbReference type="ChEBI" id="CHEBI:29035"/>
    </cofactor>
</comment>
<feature type="domain" description="HD/PDEase" evidence="15">
    <location>
        <begin position="627"/>
        <end position="744"/>
    </location>
</feature>
<evidence type="ECO:0000256" key="1">
    <source>
        <dbReference type="ARBA" id="ARBA00001638"/>
    </source>
</evidence>
<dbReference type="FunFam" id="1.10.3210.10:FF:000011">
    <property type="entry name" value="HD domain-containing protein 2"/>
    <property type="match status" value="1"/>
</dbReference>
<feature type="region of interest" description="Disordered" evidence="14">
    <location>
        <begin position="401"/>
        <end position="473"/>
    </location>
</feature>
<dbReference type="AlphaFoldDB" id="A0AAJ5YZ24"/>
<reference evidence="16 17" key="1">
    <citation type="submission" date="2023-03" db="EMBL/GenBank/DDBJ databases">
        <title>Mating type loci evolution in Malassezia.</title>
        <authorList>
            <person name="Coelho M.A."/>
        </authorList>
    </citation>
    <scope>NUCLEOTIDE SEQUENCE [LARGE SCALE GENOMIC DNA]</scope>
    <source>
        <strain evidence="16 17">CBS 9725</strain>
    </source>
</reference>
<sequence>MESEGPSLVWACPCLNVRIGCASIGKNSAPFSKCARLEAPNALTVALPRWTRETQRNGLDIVSCKLSSIRELLHTPAWISTAEVLISDACIPQSVILSLLKSPDYIPAFGIVLPRSSASSLGGDSAETVQEFEKAWALLHLPDVPSRLQDAEHAPLLDIEAVELEKLHNQHDNLQLEISKFVQQAQKQMQVGISKAKKTINAPRRPIPSSPAAQSHVSHIPTRNPKPAHTDSSQTIFTKRNPVSHDGNASVGILSASLARMGPGLTANMQQSSIIETDIAAGLNEDHSLSPSPESPMEPSGIEASHSDESVEETLPADDNIQDGNEPSVFQIDEEISAAAQRPISEAVSTRLSDMDEVPVTKNVNRKLSGGMGFSFSMLAEQGAAGMRANEHRLKRLEETYEPDQQGPYDLQGGNTISQSFSQRRPDQTRSIAQHDSYKDDDPALAGVFASNLPSHRHSKHTWNAEPEKHRRNSLASSVPDARAIPIAFAQSRQVVRDNLDREPKTSLPYKERLMVPSLLKATRAELVADLPSKASSKSSVATLRTDSSNGFSASFKAPRIPKVPHVPSASLKVSLGPSSAPRKIATDWDTNVDAPLKLDKVLYYMHFLQNLKLSKRTGWYHHAIPAPESIADHMYRMAMLAMLIDSEQLDISKCVMMALIHDLAEAQVGDLTPMCNVSKDEKQRMEHSAIEYFTKDLLQDSTAGRHIRSLWEEYEQRSSDESRLVKDLDCFELCLQAYEYEHANNTRDLQQFWQGAIAKIHHKQVREWATYLLHNRRKLWTGRGEPYDSINNQTNHS</sequence>
<evidence type="ECO:0000256" key="7">
    <source>
        <dbReference type="ARBA" id="ARBA00011738"/>
    </source>
</evidence>
<feature type="compositionally biased region" description="Low complexity" evidence="14">
    <location>
        <begin position="290"/>
        <end position="300"/>
    </location>
</feature>
<dbReference type="Proteomes" id="UP001219567">
    <property type="component" value="Chromosome 2"/>
</dbReference>
<evidence type="ECO:0000256" key="10">
    <source>
        <dbReference type="ARBA" id="ARBA00022801"/>
    </source>
</evidence>
<comment type="catalytic activity">
    <reaction evidence="1">
        <text>a 2'-deoxyribonucleoside 5'-phosphate + H2O = a 2'-deoxyribonucleoside + phosphate</text>
        <dbReference type="Rhea" id="RHEA:36167"/>
        <dbReference type="ChEBI" id="CHEBI:15377"/>
        <dbReference type="ChEBI" id="CHEBI:18274"/>
        <dbReference type="ChEBI" id="CHEBI:43474"/>
        <dbReference type="ChEBI" id="CHEBI:65317"/>
        <dbReference type="EC" id="3.1.3.89"/>
    </reaction>
</comment>
<proteinExistence type="inferred from homology"/>
<evidence type="ECO:0000256" key="14">
    <source>
        <dbReference type="SAM" id="MobiDB-lite"/>
    </source>
</evidence>
<dbReference type="EC" id="3.1.3.89" evidence="8"/>
<keyword evidence="17" id="KW-1185">Reference proteome</keyword>
<comment type="cofactor">
    <cofactor evidence="4">
        <name>Mg(2+)</name>
        <dbReference type="ChEBI" id="CHEBI:18420"/>
    </cofactor>
</comment>
<evidence type="ECO:0000256" key="6">
    <source>
        <dbReference type="ARBA" id="ARBA00009999"/>
    </source>
</evidence>
<evidence type="ECO:0000256" key="9">
    <source>
        <dbReference type="ARBA" id="ARBA00022723"/>
    </source>
</evidence>
<feature type="compositionally biased region" description="Polar residues" evidence="14">
    <location>
        <begin position="413"/>
        <end position="434"/>
    </location>
</feature>
<evidence type="ECO:0000256" key="2">
    <source>
        <dbReference type="ARBA" id="ARBA00001936"/>
    </source>
</evidence>
<feature type="coiled-coil region" evidence="13">
    <location>
        <begin position="157"/>
        <end position="184"/>
    </location>
</feature>
<evidence type="ECO:0000256" key="13">
    <source>
        <dbReference type="SAM" id="Coils"/>
    </source>
</evidence>
<comment type="cofactor">
    <cofactor evidence="3">
        <name>Co(2+)</name>
        <dbReference type="ChEBI" id="CHEBI:48828"/>
    </cofactor>
</comment>
<evidence type="ECO:0000256" key="12">
    <source>
        <dbReference type="ARBA" id="ARBA00023285"/>
    </source>
</evidence>
<dbReference type="InterPro" id="IPR039356">
    <property type="entry name" value="YfbR/HDDC2"/>
</dbReference>
<protein>
    <recommendedName>
        <fullName evidence="8">5'-deoxynucleotidase</fullName>
        <ecNumber evidence="8">3.1.3.89</ecNumber>
    </recommendedName>
</protein>
<dbReference type="PANTHER" id="PTHR11845">
    <property type="entry name" value="5'-DEOXYNUCLEOTIDASE HDDC2"/>
    <property type="match status" value="1"/>
</dbReference>
<feature type="region of interest" description="Disordered" evidence="14">
    <location>
        <begin position="284"/>
        <end position="326"/>
    </location>
</feature>
<keyword evidence="13" id="KW-0175">Coiled coil</keyword>
<keyword evidence="12" id="KW-0170">Cobalt</keyword>
<comment type="similarity">
    <text evidence="6">Belongs to the HDDC2 family.</text>
</comment>
<evidence type="ECO:0000256" key="5">
    <source>
        <dbReference type="ARBA" id="ARBA00004074"/>
    </source>
</evidence>
<name>A0AAJ5YZ24_9BASI</name>
<evidence type="ECO:0000313" key="16">
    <source>
        <dbReference type="EMBL" id="WFC99159.1"/>
    </source>
</evidence>
<keyword evidence="10" id="KW-0378">Hydrolase</keyword>
<comment type="subunit">
    <text evidence="7">Homodimer.</text>
</comment>
<keyword evidence="9" id="KW-0479">Metal-binding</keyword>
<evidence type="ECO:0000256" key="8">
    <source>
        <dbReference type="ARBA" id="ARBA00012964"/>
    </source>
</evidence>
<dbReference type="GO" id="GO:0009159">
    <property type="term" value="P:deoxyribonucleoside monophosphate catabolic process"/>
    <property type="evidence" value="ECO:0007669"/>
    <property type="project" value="UniProtKB-ARBA"/>
</dbReference>